<keyword evidence="3 5" id="KW-0032">Aminotransferase</keyword>
<dbReference type="PANTHER" id="PTHR42885">
    <property type="entry name" value="HISTIDINOL-PHOSPHATE AMINOTRANSFERASE-RELATED"/>
    <property type="match status" value="1"/>
</dbReference>
<gene>
    <name evidence="5" type="ORF">EHV08_08860</name>
</gene>
<evidence type="ECO:0000259" key="4">
    <source>
        <dbReference type="Pfam" id="PF00155"/>
    </source>
</evidence>
<dbReference type="OrthoDB" id="9813612at2"/>
<dbReference type="Proteomes" id="UP000278983">
    <property type="component" value="Unassembled WGS sequence"/>
</dbReference>
<dbReference type="CDD" id="cd00609">
    <property type="entry name" value="AAT_like"/>
    <property type="match status" value="1"/>
</dbReference>
<keyword evidence="6" id="KW-1185">Reference proteome</keyword>
<comment type="caution">
    <text evidence="5">The sequence shown here is derived from an EMBL/GenBank/DDBJ whole genome shotgun (WGS) entry which is preliminary data.</text>
</comment>
<name>A0A3S0S0D2_9BACT</name>
<dbReference type="GO" id="GO:0030170">
    <property type="term" value="F:pyridoxal phosphate binding"/>
    <property type="evidence" value="ECO:0007669"/>
    <property type="project" value="InterPro"/>
</dbReference>
<dbReference type="GO" id="GO:0008483">
    <property type="term" value="F:transaminase activity"/>
    <property type="evidence" value="ECO:0007669"/>
    <property type="project" value="UniProtKB-KW"/>
</dbReference>
<reference evidence="5 6" key="1">
    <citation type="submission" date="2018-12" db="EMBL/GenBank/DDBJ databases">
        <title>Genome sequencing of Prevotella sp. KCOM 3155 (= JS262).</title>
        <authorList>
            <person name="Kook J.-K."/>
            <person name="Park S.-N."/>
            <person name="Lim Y.K."/>
        </authorList>
    </citation>
    <scope>NUCLEOTIDE SEQUENCE [LARGE SCALE GENOMIC DNA]</scope>
    <source>
        <strain evidence="5 6">KCOM 3155</strain>
    </source>
</reference>
<dbReference type="PANTHER" id="PTHR42885:SF1">
    <property type="entry name" value="THREONINE-PHOSPHATE DECARBOXYLASE"/>
    <property type="match status" value="1"/>
</dbReference>
<evidence type="ECO:0000313" key="6">
    <source>
        <dbReference type="Proteomes" id="UP000278983"/>
    </source>
</evidence>
<dbReference type="InterPro" id="IPR004839">
    <property type="entry name" value="Aminotransferase_I/II_large"/>
</dbReference>
<comment type="cofactor">
    <cofactor evidence="1 3">
        <name>pyridoxal 5'-phosphate</name>
        <dbReference type="ChEBI" id="CHEBI:597326"/>
    </cofactor>
</comment>
<sequence>MIRGHGDDSFAYGGTIKHDFSSNVITALQPQGLLNHLQQCISLIDHYPQPAAEQLAQDIAGKLGIGSEEVLPTNGATEAIYLAAAAYSGATSAIVEPTFSEYADACHINGHKLQRIATIEECCGAASMLWLCNPNNPTGRLTEKESLLDFARSHRNILIVIDQSYEHSTTGETVSAAEAVEAGNIILIHSMTKRFAIPGLRLGFVTAARHIISMLEGKKQPWSVNALAVEAGVWLCRNAGTLDIRPYIEECRWLQNEINSIKSIEALASDTTFFLVRLDRPCSTELKERLAEEGVLVRNANNFHSLDEHYLRIAAQEHESNVQLVKALRKCIHQ</sequence>
<dbReference type="InterPro" id="IPR015421">
    <property type="entry name" value="PyrdxlP-dep_Trfase_major"/>
</dbReference>
<protein>
    <recommendedName>
        <fullName evidence="3">Aminotransferase</fullName>
        <ecNumber evidence="3">2.6.1.-</ecNumber>
    </recommendedName>
</protein>
<keyword evidence="2" id="KW-0663">Pyridoxal phosphate</keyword>
<dbReference type="PROSITE" id="PS00105">
    <property type="entry name" value="AA_TRANSFER_CLASS_1"/>
    <property type="match status" value="1"/>
</dbReference>
<organism evidence="5 6">
    <name type="scientific">Prevotella koreensis</name>
    <dbReference type="NCBI Taxonomy" id="2490854"/>
    <lineage>
        <taxon>Bacteria</taxon>
        <taxon>Pseudomonadati</taxon>
        <taxon>Bacteroidota</taxon>
        <taxon>Bacteroidia</taxon>
        <taxon>Bacteroidales</taxon>
        <taxon>Prevotellaceae</taxon>
        <taxon>Prevotella</taxon>
    </lineage>
</organism>
<evidence type="ECO:0000256" key="2">
    <source>
        <dbReference type="ARBA" id="ARBA00022898"/>
    </source>
</evidence>
<evidence type="ECO:0000256" key="1">
    <source>
        <dbReference type="ARBA" id="ARBA00001933"/>
    </source>
</evidence>
<feature type="domain" description="Aminotransferase class I/classII large" evidence="4">
    <location>
        <begin position="44"/>
        <end position="326"/>
    </location>
</feature>
<dbReference type="InterPro" id="IPR004838">
    <property type="entry name" value="NHTrfase_class1_PyrdxlP-BS"/>
</dbReference>
<dbReference type="InterPro" id="IPR015422">
    <property type="entry name" value="PyrdxlP-dep_Trfase_small"/>
</dbReference>
<dbReference type="Pfam" id="PF00155">
    <property type="entry name" value="Aminotran_1_2"/>
    <property type="match status" value="1"/>
</dbReference>
<dbReference type="SUPFAM" id="SSF53383">
    <property type="entry name" value="PLP-dependent transferases"/>
    <property type="match status" value="1"/>
</dbReference>
<evidence type="ECO:0000313" key="5">
    <source>
        <dbReference type="EMBL" id="RUL59851.1"/>
    </source>
</evidence>
<evidence type="ECO:0000256" key="3">
    <source>
        <dbReference type="RuleBase" id="RU000481"/>
    </source>
</evidence>
<proteinExistence type="inferred from homology"/>
<dbReference type="EC" id="2.6.1.-" evidence="3"/>
<accession>A0A3S0S0D2</accession>
<dbReference type="EMBL" id="RYYU01000001">
    <property type="protein sequence ID" value="RUL59851.1"/>
    <property type="molecule type" value="Genomic_DNA"/>
</dbReference>
<dbReference type="Gene3D" id="3.40.640.10">
    <property type="entry name" value="Type I PLP-dependent aspartate aminotransferase-like (Major domain)"/>
    <property type="match status" value="1"/>
</dbReference>
<dbReference type="RefSeq" id="WP_126678953.1">
    <property type="nucleotide sequence ID" value="NZ_RYYU01000001.1"/>
</dbReference>
<keyword evidence="3 5" id="KW-0808">Transferase</keyword>
<dbReference type="Gene3D" id="3.90.1150.10">
    <property type="entry name" value="Aspartate Aminotransferase, domain 1"/>
    <property type="match status" value="1"/>
</dbReference>
<dbReference type="AlphaFoldDB" id="A0A3S0S0D2"/>
<comment type="similarity">
    <text evidence="3">Belongs to the class-I pyridoxal-phosphate-dependent aminotransferase family.</text>
</comment>
<dbReference type="InterPro" id="IPR015424">
    <property type="entry name" value="PyrdxlP-dep_Trfase"/>
</dbReference>